<evidence type="ECO:0000313" key="3">
    <source>
        <dbReference type="EMBL" id="MDN5200527.1"/>
    </source>
</evidence>
<dbReference type="CDD" id="cd03789">
    <property type="entry name" value="GT9_LPS_heptosyltransferase"/>
    <property type="match status" value="1"/>
</dbReference>
<keyword evidence="1 3" id="KW-0328">Glycosyltransferase</keyword>
<evidence type="ECO:0000256" key="1">
    <source>
        <dbReference type="ARBA" id="ARBA00022676"/>
    </source>
</evidence>
<dbReference type="PANTHER" id="PTHR30160">
    <property type="entry name" value="TETRAACYLDISACCHARIDE 4'-KINASE-RELATED"/>
    <property type="match status" value="1"/>
</dbReference>
<sequence length="351" mass="40169">MHLLVLRFSAMGDVALAAPVMKSLLQKNPDLQITFVSQKHFEPFFSEIPRLRFYPIELKNKHKGINGLYRFQKKLKKEIDFDFVIDLHSVIRTRILCFFLSLSGLKYFRIDKGRKEKRRLVRRKNKQLKPLKHTTERYLDVFKSLELNLPSSNLPNITAPKSALVSLQENLNQLIDSSKDKWWIGIAPFARHREKTLPLTTIAKLIQLLNSELNTKILLFGGGKDEIQQLETLHQSYPYTINVAGKLSLSEELTLMQQLDVMISMDSSNMHMASLLGTNVVSVWGATHPFAGFGTVGKNELNVIQVSTQELPCRPCSVFGNKPCWRKDHACMERITPVEVLDKVKSVLEKV</sequence>
<gene>
    <name evidence="3" type="ORF">QQ008_04120</name>
</gene>
<dbReference type="InterPro" id="IPR002201">
    <property type="entry name" value="Glyco_trans_9"/>
</dbReference>
<dbReference type="GO" id="GO:0016757">
    <property type="term" value="F:glycosyltransferase activity"/>
    <property type="evidence" value="ECO:0007669"/>
    <property type="project" value="UniProtKB-KW"/>
</dbReference>
<evidence type="ECO:0000256" key="2">
    <source>
        <dbReference type="ARBA" id="ARBA00022679"/>
    </source>
</evidence>
<accession>A0ABT8KIJ9</accession>
<dbReference type="SUPFAM" id="SSF53756">
    <property type="entry name" value="UDP-Glycosyltransferase/glycogen phosphorylase"/>
    <property type="match status" value="1"/>
</dbReference>
<protein>
    <submittedName>
        <fullName evidence="3">Glycosyltransferase family 9 protein</fullName>
        <ecNumber evidence="3">2.4.-.-</ecNumber>
    </submittedName>
</protein>
<evidence type="ECO:0000313" key="4">
    <source>
        <dbReference type="Proteomes" id="UP001172082"/>
    </source>
</evidence>
<name>A0ABT8KIJ9_9BACT</name>
<dbReference type="EC" id="2.4.-.-" evidence="3"/>
<dbReference type="EMBL" id="JAUJEA010000001">
    <property type="protein sequence ID" value="MDN5200527.1"/>
    <property type="molecule type" value="Genomic_DNA"/>
</dbReference>
<dbReference type="InterPro" id="IPR051199">
    <property type="entry name" value="LPS_LOS_Heptosyltrfase"/>
</dbReference>
<dbReference type="Pfam" id="PF01075">
    <property type="entry name" value="Glyco_transf_9"/>
    <property type="match status" value="1"/>
</dbReference>
<dbReference type="Proteomes" id="UP001172082">
    <property type="component" value="Unassembled WGS sequence"/>
</dbReference>
<proteinExistence type="predicted"/>
<keyword evidence="2 3" id="KW-0808">Transferase</keyword>
<comment type="caution">
    <text evidence="3">The sequence shown here is derived from an EMBL/GenBank/DDBJ whole genome shotgun (WGS) entry which is preliminary data.</text>
</comment>
<reference evidence="3" key="1">
    <citation type="submission" date="2023-06" db="EMBL/GenBank/DDBJ databases">
        <title>Genomic of Parafulvivirga corallium.</title>
        <authorList>
            <person name="Wang G."/>
        </authorList>
    </citation>
    <scope>NUCLEOTIDE SEQUENCE</scope>
    <source>
        <strain evidence="3">BMA10</strain>
    </source>
</reference>
<dbReference type="PANTHER" id="PTHR30160:SF22">
    <property type="entry name" value="LIPOPOLYSACCHARIDE CORE BIOSYNTHESIS PROTEIN"/>
    <property type="match status" value="1"/>
</dbReference>
<dbReference type="Gene3D" id="3.40.50.2000">
    <property type="entry name" value="Glycogen Phosphorylase B"/>
    <property type="match status" value="2"/>
</dbReference>
<keyword evidence="4" id="KW-1185">Reference proteome</keyword>
<dbReference type="RefSeq" id="WP_346750550.1">
    <property type="nucleotide sequence ID" value="NZ_JAUJEA010000001.1"/>
</dbReference>
<organism evidence="3 4">
    <name type="scientific">Splendidivirga corallicola</name>
    <dbReference type="NCBI Taxonomy" id="3051826"/>
    <lineage>
        <taxon>Bacteria</taxon>
        <taxon>Pseudomonadati</taxon>
        <taxon>Bacteroidota</taxon>
        <taxon>Cytophagia</taxon>
        <taxon>Cytophagales</taxon>
        <taxon>Splendidivirgaceae</taxon>
        <taxon>Splendidivirga</taxon>
    </lineage>
</organism>